<reference evidence="6" key="1">
    <citation type="submission" date="2018-06" db="EMBL/GenBank/DDBJ databases">
        <authorList>
            <person name="Zhirakovskaya E."/>
        </authorList>
    </citation>
    <scope>NUCLEOTIDE SEQUENCE</scope>
</reference>
<dbReference type="SUPFAM" id="SSF53335">
    <property type="entry name" value="S-adenosyl-L-methionine-dependent methyltransferases"/>
    <property type="match status" value="1"/>
</dbReference>
<proteinExistence type="inferred from homology"/>
<dbReference type="InterPro" id="IPR050082">
    <property type="entry name" value="RNA_methyltr_RlmE"/>
</dbReference>
<dbReference type="PIRSF" id="PIRSF005461">
    <property type="entry name" value="23S_rRNA_mtase"/>
    <property type="match status" value="1"/>
</dbReference>
<keyword evidence="1" id="KW-0698">rRNA processing</keyword>
<accession>A0A3B0ZMY5</accession>
<evidence type="ECO:0000256" key="3">
    <source>
        <dbReference type="ARBA" id="ARBA00022679"/>
    </source>
</evidence>
<dbReference type="Pfam" id="PF01728">
    <property type="entry name" value="FtsJ"/>
    <property type="match status" value="1"/>
</dbReference>
<gene>
    <name evidence="6" type="ORF">MNBD_GAMMA12-2162</name>
</gene>
<sequence>MGRSKSSSRWLKEHFDDEYVKRAKKEGFRSRAIYKLMEIQEKYRLIKPGMSVVDLGAAPGGWSQYAVKITGSKGMFIASDILPMDGLADVEFIQGDFTEQETLDQILGKLGESKANLVISDLAPNISGLASVDQPRAMYLAELSLDLVGKILVSKGCFISKLFQGTGFDEFIALLRPNFDKLRFFKPKASRPRSREVYIIATGFRGSSV</sequence>
<dbReference type="GO" id="GO:0008650">
    <property type="term" value="F:rRNA (uridine-2'-O-)-methyltransferase activity"/>
    <property type="evidence" value="ECO:0007669"/>
    <property type="project" value="TreeGrafter"/>
</dbReference>
<dbReference type="PANTHER" id="PTHR10920:SF18">
    <property type="entry name" value="RRNA METHYLTRANSFERASE 2, MITOCHONDRIAL"/>
    <property type="match status" value="1"/>
</dbReference>
<dbReference type="AlphaFoldDB" id="A0A3B0ZMY5"/>
<dbReference type="PANTHER" id="PTHR10920">
    <property type="entry name" value="RIBOSOMAL RNA METHYLTRANSFERASE"/>
    <property type="match status" value="1"/>
</dbReference>
<dbReference type="EMBL" id="UOFL01000252">
    <property type="protein sequence ID" value="VAW82734.1"/>
    <property type="molecule type" value="Genomic_DNA"/>
</dbReference>
<keyword evidence="2 6" id="KW-0489">Methyltransferase</keyword>
<dbReference type="InterPro" id="IPR029063">
    <property type="entry name" value="SAM-dependent_MTases_sf"/>
</dbReference>
<name>A0A3B0ZMY5_9ZZZZ</name>
<evidence type="ECO:0000256" key="1">
    <source>
        <dbReference type="ARBA" id="ARBA00022552"/>
    </source>
</evidence>
<dbReference type="EC" id="2.1.1.166" evidence="6"/>
<dbReference type="NCBIfam" id="NF008390">
    <property type="entry name" value="PRK11188.1"/>
    <property type="match status" value="1"/>
</dbReference>
<protein>
    <submittedName>
        <fullName evidence="6">23S rRNA (Uridine(2552)-2'-O)-methyltransferase</fullName>
        <ecNumber evidence="6">2.1.1.166</ecNumber>
    </submittedName>
</protein>
<dbReference type="InterPro" id="IPR002877">
    <property type="entry name" value="RNA_MeTrfase_FtsJ_dom"/>
</dbReference>
<keyword evidence="4" id="KW-0949">S-adenosyl-L-methionine</keyword>
<dbReference type="Gene3D" id="3.40.50.150">
    <property type="entry name" value="Vaccinia Virus protein VP39"/>
    <property type="match status" value="1"/>
</dbReference>
<organism evidence="6">
    <name type="scientific">hydrothermal vent metagenome</name>
    <dbReference type="NCBI Taxonomy" id="652676"/>
    <lineage>
        <taxon>unclassified sequences</taxon>
        <taxon>metagenomes</taxon>
        <taxon>ecological metagenomes</taxon>
    </lineage>
</organism>
<evidence type="ECO:0000256" key="4">
    <source>
        <dbReference type="ARBA" id="ARBA00022691"/>
    </source>
</evidence>
<evidence type="ECO:0000313" key="6">
    <source>
        <dbReference type="EMBL" id="VAW82734.1"/>
    </source>
</evidence>
<dbReference type="FunFam" id="3.40.50.150:FF:000005">
    <property type="entry name" value="Ribosomal RNA large subunit methyltransferase E"/>
    <property type="match status" value="1"/>
</dbReference>
<feature type="domain" description="Ribosomal RNA methyltransferase FtsJ" evidence="5">
    <location>
        <begin position="28"/>
        <end position="204"/>
    </location>
</feature>
<dbReference type="InterPro" id="IPR015507">
    <property type="entry name" value="rRNA-MeTfrase_E"/>
</dbReference>
<dbReference type="HAMAP" id="MF_01547">
    <property type="entry name" value="RNA_methyltr_E"/>
    <property type="match status" value="1"/>
</dbReference>
<evidence type="ECO:0000259" key="5">
    <source>
        <dbReference type="Pfam" id="PF01728"/>
    </source>
</evidence>
<keyword evidence="3 6" id="KW-0808">Transferase</keyword>
<evidence type="ECO:0000256" key="2">
    <source>
        <dbReference type="ARBA" id="ARBA00022603"/>
    </source>
</evidence>